<sequence>MDKKPQQHKGNGSEIKAIAAKSRVWDCGSTLYDSFELNSFKRQLDSAIACRTMSMPHLSDDRRAPPPPPPPPPQQPTTVNKKTYSKISRSLNKLLRSVFKFKASSSPVFRVKEQSEDGFFLIYDKSGALTTIPEVPEIDFGGFSPEIGSLVKRTGSERFAATSIGISSCA</sequence>
<gene>
    <name evidence="2" type="ORF">FNV43_RR09394</name>
</gene>
<proteinExistence type="predicted"/>
<dbReference type="OrthoDB" id="1932439at2759"/>
<comment type="caution">
    <text evidence="2">The sequence shown here is derived from an EMBL/GenBank/DDBJ whole genome shotgun (WGS) entry which is preliminary data.</text>
</comment>
<dbReference type="PANTHER" id="PTHR33978:SF4">
    <property type="entry name" value="SERINE_THREONINE-KINASE"/>
    <property type="match status" value="1"/>
</dbReference>
<keyword evidence="3" id="KW-1185">Reference proteome</keyword>
<feature type="compositionally biased region" description="Pro residues" evidence="1">
    <location>
        <begin position="65"/>
        <end position="75"/>
    </location>
</feature>
<dbReference type="Proteomes" id="UP000796880">
    <property type="component" value="Unassembled WGS sequence"/>
</dbReference>
<reference evidence="2" key="1">
    <citation type="submission" date="2020-03" db="EMBL/GenBank/DDBJ databases">
        <title>A high-quality chromosome-level genome assembly of a woody plant with both climbing and erect habits, Rhamnella rubrinervis.</title>
        <authorList>
            <person name="Lu Z."/>
            <person name="Yang Y."/>
            <person name="Zhu X."/>
            <person name="Sun Y."/>
        </authorList>
    </citation>
    <scope>NUCLEOTIDE SEQUENCE</scope>
    <source>
        <strain evidence="2">BYM</strain>
        <tissue evidence="2">Leaf</tissue>
    </source>
</reference>
<dbReference type="EMBL" id="VOIH02000004">
    <property type="protein sequence ID" value="KAF3448681.1"/>
    <property type="molecule type" value="Genomic_DNA"/>
</dbReference>
<dbReference type="AlphaFoldDB" id="A0A8K0H9W8"/>
<accession>A0A8K0H9W8</accession>
<evidence type="ECO:0000313" key="3">
    <source>
        <dbReference type="Proteomes" id="UP000796880"/>
    </source>
</evidence>
<protein>
    <submittedName>
        <fullName evidence="2">Uncharacterized protein</fullName>
    </submittedName>
</protein>
<dbReference type="PANTHER" id="PTHR33978">
    <property type="entry name" value="SERINE/THREONINE-KINASE"/>
    <property type="match status" value="1"/>
</dbReference>
<organism evidence="2 3">
    <name type="scientific">Rhamnella rubrinervis</name>
    <dbReference type="NCBI Taxonomy" id="2594499"/>
    <lineage>
        <taxon>Eukaryota</taxon>
        <taxon>Viridiplantae</taxon>
        <taxon>Streptophyta</taxon>
        <taxon>Embryophyta</taxon>
        <taxon>Tracheophyta</taxon>
        <taxon>Spermatophyta</taxon>
        <taxon>Magnoliopsida</taxon>
        <taxon>eudicotyledons</taxon>
        <taxon>Gunneridae</taxon>
        <taxon>Pentapetalae</taxon>
        <taxon>rosids</taxon>
        <taxon>fabids</taxon>
        <taxon>Rosales</taxon>
        <taxon>Rhamnaceae</taxon>
        <taxon>rhamnoid group</taxon>
        <taxon>Rhamneae</taxon>
        <taxon>Rhamnella</taxon>
    </lineage>
</organism>
<evidence type="ECO:0000313" key="2">
    <source>
        <dbReference type="EMBL" id="KAF3448681.1"/>
    </source>
</evidence>
<feature type="region of interest" description="Disordered" evidence="1">
    <location>
        <begin position="57"/>
        <end position="83"/>
    </location>
</feature>
<name>A0A8K0H9W8_9ROSA</name>
<evidence type="ECO:0000256" key="1">
    <source>
        <dbReference type="SAM" id="MobiDB-lite"/>
    </source>
</evidence>